<dbReference type="EMBL" id="SSMD01000006">
    <property type="protein sequence ID" value="THD72801.1"/>
    <property type="molecule type" value="Genomic_DNA"/>
</dbReference>
<keyword evidence="3" id="KW-1185">Reference proteome</keyword>
<dbReference type="OrthoDB" id="7874312at2"/>
<dbReference type="Proteomes" id="UP000306113">
    <property type="component" value="Unassembled WGS sequence"/>
</dbReference>
<comment type="caution">
    <text evidence="2">The sequence shown here is derived from an EMBL/GenBank/DDBJ whole genome shotgun (WGS) entry which is preliminary data.</text>
</comment>
<sequence length="124" mass="14009">MIEQDSFHRMTTELEHLLAQKHGLTSGLFETRLRKALRRAPRKVRAAAERFVQVSVQMGNPKLMRLMDPAVLEADFQLLRAHFRAIDVADRRKGLVLGVLGSVGFSLLAVAALLIIFLVWKGYL</sequence>
<keyword evidence="1" id="KW-0472">Membrane</keyword>
<reference evidence="2 3" key="1">
    <citation type="submission" date="2019-04" db="EMBL/GenBank/DDBJ databases">
        <title>Draft genome sequence of Youngimonas vesicularis.</title>
        <authorList>
            <person name="Hameed A."/>
        </authorList>
    </citation>
    <scope>NUCLEOTIDE SEQUENCE [LARGE SCALE GENOMIC DNA]</scope>
    <source>
        <strain evidence="2 3">CC-AMW-E</strain>
    </source>
</reference>
<protein>
    <submittedName>
        <fullName evidence="2">Uncharacterized protein</fullName>
    </submittedName>
</protein>
<evidence type="ECO:0000256" key="1">
    <source>
        <dbReference type="SAM" id="Phobius"/>
    </source>
</evidence>
<keyword evidence="1" id="KW-1133">Transmembrane helix</keyword>
<keyword evidence="1" id="KW-0812">Transmembrane</keyword>
<proteinExistence type="predicted"/>
<dbReference type="RefSeq" id="WP_136339698.1">
    <property type="nucleotide sequence ID" value="NZ_SSMD01000006.1"/>
</dbReference>
<name>A0A4S3M6L9_9RHOB</name>
<evidence type="ECO:0000313" key="3">
    <source>
        <dbReference type="Proteomes" id="UP000306113"/>
    </source>
</evidence>
<accession>A0A4S3M6L9</accession>
<organism evidence="2 3">
    <name type="scientific">Thalassobius vesicularis</name>
    <dbReference type="NCBI Taxonomy" id="1294297"/>
    <lineage>
        <taxon>Bacteria</taxon>
        <taxon>Pseudomonadati</taxon>
        <taxon>Pseudomonadota</taxon>
        <taxon>Alphaproteobacteria</taxon>
        <taxon>Rhodobacterales</taxon>
        <taxon>Roseobacteraceae</taxon>
        <taxon>Thalassovita</taxon>
    </lineage>
</organism>
<dbReference type="AlphaFoldDB" id="A0A4S3M6L9"/>
<feature type="transmembrane region" description="Helical" evidence="1">
    <location>
        <begin position="94"/>
        <end position="120"/>
    </location>
</feature>
<gene>
    <name evidence="2" type="ORF">E7681_12790</name>
</gene>
<evidence type="ECO:0000313" key="2">
    <source>
        <dbReference type="EMBL" id="THD72801.1"/>
    </source>
</evidence>